<keyword evidence="3 6" id="KW-0067">ATP-binding</keyword>
<dbReference type="GO" id="GO:0046872">
    <property type="term" value="F:metal ion binding"/>
    <property type="evidence" value="ECO:0007669"/>
    <property type="project" value="UniProtKB-KW"/>
</dbReference>
<dbReference type="SUPFAM" id="SSF52540">
    <property type="entry name" value="P-loop containing nucleoside triphosphate hydrolases"/>
    <property type="match status" value="1"/>
</dbReference>
<evidence type="ECO:0000313" key="6">
    <source>
        <dbReference type="EMBL" id="RZO17247.1"/>
    </source>
</evidence>
<evidence type="ECO:0000256" key="5">
    <source>
        <dbReference type="ARBA" id="ARBA00023014"/>
    </source>
</evidence>
<dbReference type="Gene3D" id="3.40.50.300">
    <property type="entry name" value="P-loop containing nucleotide triphosphate hydrolases"/>
    <property type="match status" value="1"/>
</dbReference>
<reference evidence="6 7" key="1">
    <citation type="submission" date="2019-02" db="EMBL/GenBank/DDBJ databases">
        <title>Prokaryotic population dynamics and viral predation in marine succession experiment using metagenomics: the confinement effect.</title>
        <authorList>
            <person name="Haro-Moreno J.M."/>
            <person name="Rodriguez-Valera F."/>
            <person name="Lopez-Perez M."/>
        </authorList>
    </citation>
    <scope>NUCLEOTIDE SEQUENCE [LARGE SCALE GENOMIC DNA]</scope>
    <source>
        <strain evidence="6">MED-G167</strain>
    </source>
</reference>
<dbReference type="PANTHER" id="PTHR42961">
    <property type="entry name" value="IRON-SULFUR PROTEIN NUBPL"/>
    <property type="match status" value="1"/>
</dbReference>
<dbReference type="InterPro" id="IPR044304">
    <property type="entry name" value="NUBPL-like"/>
</dbReference>
<dbReference type="GO" id="GO:0005524">
    <property type="term" value="F:ATP binding"/>
    <property type="evidence" value="ECO:0007669"/>
    <property type="project" value="UniProtKB-KW"/>
</dbReference>
<evidence type="ECO:0000256" key="3">
    <source>
        <dbReference type="ARBA" id="ARBA00022840"/>
    </source>
</evidence>
<keyword evidence="5" id="KW-0411">Iron-sulfur</keyword>
<evidence type="ECO:0000313" key="7">
    <source>
        <dbReference type="Proteomes" id="UP000318359"/>
    </source>
</evidence>
<dbReference type="EMBL" id="SHBM01000032">
    <property type="protein sequence ID" value="RZO17247.1"/>
    <property type="molecule type" value="Genomic_DNA"/>
</dbReference>
<dbReference type="Proteomes" id="UP000318359">
    <property type="component" value="Unassembled WGS sequence"/>
</dbReference>
<dbReference type="CDD" id="cd02037">
    <property type="entry name" value="Mrp_NBP35"/>
    <property type="match status" value="1"/>
</dbReference>
<keyword evidence="1" id="KW-0479">Metal-binding</keyword>
<dbReference type="InterPro" id="IPR019591">
    <property type="entry name" value="Mrp/NBP35_ATP-bd"/>
</dbReference>
<gene>
    <name evidence="6" type="ORF">EVB00_02405</name>
</gene>
<name>A0A520M7P0_9GAMM</name>
<organism evidence="6 7">
    <name type="scientific">SAR86 cluster bacterium</name>
    <dbReference type="NCBI Taxonomy" id="2030880"/>
    <lineage>
        <taxon>Bacteria</taxon>
        <taxon>Pseudomonadati</taxon>
        <taxon>Pseudomonadota</taxon>
        <taxon>Gammaproteobacteria</taxon>
        <taxon>SAR86 cluster</taxon>
    </lineage>
</organism>
<protein>
    <submittedName>
        <fullName evidence="6">ATP-binding protein</fullName>
    </submittedName>
</protein>
<dbReference type="GO" id="GO:0051539">
    <property type="term" value="F:4 iron, 4 sulfur cluster binding"/>
    <property type="evidence" value="ECO:0007669"/>
    <property type="project" value="TreeGrafter"/>
</dbReference>
<dbReference type="GO" id="GO:0016226">
    <property type="term" value="P:iron-sulfur cluster assembly"/>
    <property type="evidence" value="ECO:0007669"/>
    <property type="project" value="InterPro"/>
</dbReference>
<comment type="caution">
    <text evidence="6">The sequence shown here is derived from an EMBL/GenBank/DDBJ whole genome shotgun (WGS) entry which is preliminary data.</text>
</comment>
<keyword evidence="2" id="KW-0547">Nucleotide-binding</keyword>
<accession>A0A520M7P0</accession>
<proteinExistence type="predicted"/>
<evidence type="ECO:0000256" key="2">
    <source>
        <dbReference type="ARBA" id="ARBA00022741"/>
    </source>
</evidence>
<dbReference type="InterPro" id="IPR033756">
    <property type="entry name" value="YlxH/NBP35"/>
</dbReference>
<evidence type="ECO:0000256" key="1">
    <source>
        <dbReference type="ARBA" id="ARBA00022723"/>
    </source>
</evidence>
<dbReference type="GO" id="GO:0140663">
    <property type="term" value="F:ATP-dependent FeS chaperone activity"/>
    <property type="evidence" value="ECO:0007669"/>
    <property type="project" value="InterPro"/>
</dbReference>
<dbReference type="Pfam" id="PF10609">
    <property type="entry name" value="ParA"/>
    <property type="match status" value="1"/>
</dbReference>
<dbReference type="InterPro" id="IPR027417">
    <property type="entry name" value="P-loop_NTPase"/>
</dbReference>
<sequence>MSIKKILAIASAKGGVGKSSIAALSALILNKDHNIGILDADIYGPNQHILFKVNDLKLKTISKKNKNYFKPLISNNIKISSMGSIIESSKAALWRGPMLSSSIKQLMHSTDWGDLDLLIIDMPPGTGDAYLTTCKEVEIDAAILVTTPNNLSIKDTIKSIDLFTKFKIPIIGYIENQVSNYDDNNNYEFDPNIPKISTIPFDESIYNMEFNNLNKFNDLKKFLDDFIGNE</sequence>
<evidence type="ECO:0000256" key="4">
    <source>
        <dbReference type="ARBA" id="ARBA00023004"/>
    </source>
</evidence>
<dbReference type="AlphaFoldDB" id="A0A520M7P0"/>
<dbReference type="PANTHER" id="PTHR42961:SF2">
    <property type="entry name" value="IRON-SULFUR PROTEIN NUBPL"/>
    <property type="match status" value="1"/>
</dbReference>
<keyword evidence="4" id="KW-0408">Iron</keyword>